<proteinExistence type="inferred from homology"/>
<gene>
    <name evidence="10" type="primary">rpoZ</name>
    <name evidence="11" type="ORF">G4Z02_07305</name>
</gene>
<protein>
    <recommendedName>
        <fullName evidence="3 10">DNA-directed RNA polymerase subunit omega</fullName>
        <shortName evidence="10">RNAP omega subunit</shortName>
        <ecNumber evidence="2 10">2.7.7.6</ecNumber>
    </recommendedName>
    <alternativeName>
        <fullName evidence="10">RNA polymerase omega subunit</fullName>
    </alternativeName>
    <alternativeName>
        <fullName evidence="8 10">Transcriptase subunit omega</fullName>
    </alternativeName>
</protein>
<dbReference type="GO" id="GO:0006351">
    <property type="term" value="P:DNA-templated transcription"/>
    <property type="evidence" value="ECO:0007669"/>
    <property type="project" value="UniProtKB-UniRule"/>
</dbReference>
<comment type="function">
    <text evidence="10">Promotes RNA polymerase assembly. Latches the N- and C-terminal regions of the beta' subunit thereby facilitating its interaction with the beta and alpha subunits.</text>
</comment>
<dbReference type="PANTHER" id="PTHR34476">
    <property type="entry name" value="DNA-DIRECTED RNA POLYMERASE SUBUNIT OMEGA"/>
    <property type="match status" value="1"/>
</dbReference>
<evidence type="ECO:0000256" key="7">
    <source>
        <dbReference type="ARBA" id="ARBA00023163"/>
    </source>
</evidence>
<dbReference type="SMART" id="SM01409">
    <property type="entry name" value="RNA_pol_Rpb6"/>
    <property type="match status" value="1"/>
</dbReference>
<dbReference type="KEGG" id="xcl:G4Z02_07305"/>
<organism evidence="11 12">
    <name type="scientific">Candidatus Xianfuyuplasma coldseepsis</name>
    <dbReference type="NCBI Taxonomy" id="2782163"/>
    <lineage>
        <taxon>Bacteria</taxon>
        <taxon>Bacillati</taxon>
        <taxon>Mycoplasmatota</taxon>
        <taxon>Mollicutes</taxon>
        <taxon>Candidatus Izemoplasmatales</taxon>
        <taxon>Candidatus Izemoplasmataceae</taxon>
        <taxon>Candidatus Xianfuyuplasma</taxon>
    </lineage>
</organism>
<evidence type="ECO:0000256" key="2">
    <source>
        <dbReference type="ARBA" id="ARBA00012418"/>
    </source>
</evidence>
<evidence type="ECO:0000256" key="10">
    <source>
        <dbReference type="HAMAP-Rule" id="MF_00366"/>
    </source>
</evidence>
<evidence type="ECO:0000256" key="9">
    <source>
        <dbReference type="ARBA" id="ARBA00048552"/>
    </source>
</evidence>
<keyword evidence="7 10" id="KW-0804">Transcription</keyword>
<evidence type="ECO:0000256" key="3">
    <source>
        <dbReference type="ARBA" id="ARBA00013725"/>
    </source>
</evidence>
<dbReference type="Proteomes" id="UP000514720">
    <property type="component" value="Chromosome"/>
</dbReference>
<evidence type="ECO:0000256" key="5">
    <source>
        <dbReference type="ARBA" id="ARBA00022679"/>
    </source>
</evidence>
<keyword evidence="12" id="KW-1185">Reference proteome</keyword>
<dbReference type="EMBL" id="CP048914">
    <property type="protein sequence ID" value="QMS85555.1"/>
    <property type="molecule type" value="Genomic_DNA"/>
</dbReference>
<evidence type="ECO:0000256" key="6">
    <source>
        <dbReference type="ARBA" id="ARBA00022695"/>
    </source>
</evidence>
<dbReference type="AlphaFoldDB" id="A0A7L7KSH8"/>
<reference evidence="11 12" key="1">
    <citation type="submission" date="2020-02" db="EMBL/GenBank/DDBJ databases">
        <authorList>
            <person name="Zheng R.K."/>
            <person name="Sun C.M."/>
        </authorList>
    </citation>
    <scope>NUCLEOTIDE SEQUENCE [LARGE SCALE GENOMIC DNA]</scope>
    <source>
        <strain evidence="12">zrk13</strain>
    </source>
</reference>
<evidence type="ECO:0000256" key="4">
    <source>
        <dbReference type="ARBA" id="ARBA00022478"/>
    </source>
</evidence>
<sequence>MRNKEGLRYPSIDNLLTKIDSKYKLAYASAKRAKKIKEDDYTSVDPYCSKPVGIALEEILQDKIDIEFEEKK</sequence>
<name>A0A7L7KSH8_9MOLU</name>
<comment type="similarity">
    <text evidence="1 10">Belongs to the RNA polymerase subunit omega family.</text>
</comment>
<evidence type="ECO:0000313" key="12">
    <source>
        <dbReference type="Proteomes" id="UP000514720"/>
    </source>
</evidence>
<dbReference type="HAMAP" id="MF_00366">
    <property type="entry name" value="RNApol_bact_RpoZ"/>
    <property type="match status" value="1"/>
</dbReference>
<accession>A0A7L7KSH8</accession>
<dbReference type="GO" id="GO:0000428">
    <property type="term" value="C:DNA-directed RNA polymerase complex"/>
    <property type="evidence" value="ECO:0007669"/>
    <property type="project" value="UniProtKB-KW"/>
</dbReference>
<comment type="subunit">
    <text evidence="10">The RNAP catalytic core consists of 2 alpha, 1 beta, 1 beta' and 1 omega subunit. When a sigma factor is associated with the core the holoenzyme is formed, which can initiate transcription.</text>
</comment>
<dbReference type="Gene3D" id="3.90.940.10">
    <property type="match status" value="1"/>
</dbReference>
<keyword evidence="5 10" id="KW-0808">Transferase</keyword>
<keyword evidence="4 10" id="KW-0240">DNA-directed RNA polymerase</keyword>
<evidence type="ECO:0000256" key="8">
    <source>
        <dbReference type="ARBA" id="ARBA00029924"/>
    </source>
</evidence>
<dbReference type="RefSeq" id="WP_258877356.1">
    <property type="nucleotide sequence ID" value="NZ_CP048914.1"/>
</dbReference>
<dbReference type="InterPro" id="IPR006110">
    <property type="entry name" value="Pol_omega/Rpo6/RPB6"/>
</dbReference>
<evidence type="ECO:0000313" key="11">
    <source>
        <dbReference type="EMBL" id="QMS85555.1"/>
    </source>
</evidence>
<dbReference type="GO" id="GO:0003677">
    <property type="term" value="F:DNA binding"/>
    <property type="evidence" value="ECO:0007669"/>
    <property type="project" value="UniProtKB-UniRule"/>
</dbReference>
<evidence type="ECO:0000256" key="1">
    <source>
        <dbReference type="ARBA" id="ARBA00006711"/>
    </source>
</evidence>
<dbReference type="EC" id="2.7.7.6" evidence="2 10"/>
<keyword evidence="6 10" id="KW-0548">Nucleotidyltransferase</keyword>
<dbReference type="NCBIfam" id="TIGR00690">
    <property type="entry name" value="rpoZ"/>
    <property type="match status" value="1"/>
</dbReference>
<dbReference type="InterPro" id="IPR003716">
    <property type="entry name" value="DNA-dir_RNA_pol_omega"/>
</dbReference>
<dbReference type="PANTHER" id="PTHR34476:SF1">
    <property type="entry name" value="DNA-DIRECTED RNA POLYMERASE SUBUNIT OMEGA"/>
    <property type="match status" value="1"/>
</dbReference>
<dbReference type="SUPFAM" id="SSF63562">
    <property type="entry name" value="RPB6/omega subunit-like"/>
    <property type="match status" value="1"/>
</dbReference>
<dbReference type="InterPro" id="IPR036161">
    <property type="entry name" value="RPB6/omega-like_sf"/>
</dbReference>
<dbReference type="Pfam" id="PF01192">
    <property type="entry name" value="RNA_pol_Rpb6"/>
    <property type="match status" value="1"/>
</dbReference>
<comment type="catalytic activity">
    <reaction evidence="9 10">
        <text>RNA(n) + a ribonucleoside 5'-triphosphate = RNA(n+1) + diphosphate</text>
        <dbReference type="Rhea" id="RHEA:21248"/>
        <dbReference type="Rhea" id="RHEA-COMP:14527"/>
        <dbReference type="Rhea" id="RHEA-COMP:17342"/>
        <dbReference type="ChEBI" id="CHEBI:33019"/>
        <dbReference type="ChEBI" id="CHEBI:61557"/>
        <dbReference type="ChEBI" id="CHEBI:140395"/>
        <dbReference type="EC" id="2.7.7.6"/>
    </reaction>
</comment>
<dbReference type="GO" id="GO:0003899">
    <property type="term" value="F:DNA-directed RNA polymerase activity"/>
    <property type="evidence" value="ECO:0007669"/>
    <property type="project" value="UniProtKB-UniRule"/>
</dbReference>